<proteinExistence type="predicted"/>
<dbReference type="eggNOG" id="ENOG502QSU3">
    <property type="taxonomic scope" value="Eukaryota"/>
</dbReference>
<dbReference type="Proteomes" id="UP000008672">
    <property type="component" value="Unassembled WGS sequence"/>
</dbReference>
<dbReference type="InterPro" id="IPR025398">
    <property type="entry name" value="DUF4371"/>
</dbReference>
<accession>H3AP39</accession>
<organism evidence="2 3">
    <name type="scientific">Latimeria chalumnae</name>
    <name type="common">Coelacanth</name>
    <dbReference type="NCBI Taxonomy" id="7897"/>
    <lineage>
        <taxon>Eukaryota</taxon>
        <taxon>Metazoa</taxon>
        <taxon>Chordata</taxon>
        <taxon>Craniata</taxon>
        <taxon>Vertebrata</taxon>
        <taxon>Euteleostomi</taxon>
        <taxon>Coelacanthiformes</taxon>
        <taxon>Coelacanthidae</taxon>
        <taxon>Latimeria</taxon>
    </lineage>
</organism>
<dbReference type="Pfam" id="PF14291">
    <property type="entry name" value="DUF4371"/>
    <property type="match status" value="1"/>
</dbReference>
<dbReference type="InParanoid" id="H3AP39"/>
<dbReference type="Ensembl" id="ENSLACT00000011496.1">
    <property type="protein sequence ID" value="ENSLACP00000011410.1"/>
    <property type="gene ID" value="ENSLACG00000010039.1"/>
</dbReference>
<dbReference type="PANTHER" id="PTHR45749">
    <property type="match status" value="1"/>
</dbReference>
<dbReference type="HOGENOM" id="CLU_006175_4_2_1"/>
<dbReference type="SUPFAM" id="SSF53098">
    <property type="entry name" value="Ribonuclease H-like"/>
    <property type="match status" value="1"/>
</dbReference>
<reference evidence="2" key="3">
    <citation type="submission" date="2025-09" db="UniProtKB">
        <authorList>
            <consortium name="Ensembl"/>
        </authorList>
    </citation>
    <scope>IDENTIFICATION</scope>
</reference>
<dbReference type="AlphaFoldDB" id="H3AP39"/>
<name>H3AP39_LATCH</name>
<dbReference type="GeneTree" id="ENSGT00940000162068"/>
<keyword evidence="3" id="KW-1185">Reference proteome</keyword>
<reference evidence="3" key="1">
    <citation type="submission" date="2011-08" db="EMBL/GenBank/DDBJ databases">
        <title>The draft genome of Latimeria chalumnae.</title>
        <authorList>
            <person name="Di Palma F."/>
            <person name="Alfoldi J."/>
            <person name="Johnson J."/>
            <person name="Berlin A."/>
            <person name="Gnerre S."/>
            <person name="Jaffe D."/>
            <person name="MacCallum I."/>
            <person name="Young S."/>
            <person name="Walker B.J."/>
            <person name="Lander E."/>
            <person name="Lindblad-Toh K."/>
        </authorList>
    </citation>
    <scope>NUCLEOTIDE SEQUENCE [LARGE SCALE GENOMIC DNA]</scope>
    <source>
        <strain evidence="3">Wild caught</strain>
    </source>
</reference>
<dbReference type="InterPro" id="IPR012337">
    <property type="entry name" value="RNaseH-like_sf"/>
</dbReference>
<reference evidence="2" key="2">
    <citation type="submission" date="2025-08" db="UniProtKB">
        <authorList>
            <consortium name="Ensembl"/>
        </authorList>
    </citation>
    <scope>IDENTIFICATION</scope>
</reference>
<sequence length="517" mass="58278">WLHYSMEFEAVICYLCAKEQRTLGENIIKSHKDDAFLLLGFSNWKKARVIQHSPEIFDALSSCHEPEPVSAQLSIKKEKDQQIARTCFLKIFNSAKYLAHQGLAIHGHDGSSEDLKQLLSLQVDDVPELKRWLHQKTTWTSPLIQIEILSLLSNSLLCELASEIRLRVYFAATVDGTQDSSGKEQQSTCLRSVDNVVHEDFIGFYEMTMTTGAAIAQMILDVLIWKQLPIANLRSQTYNGTANMAGSYHGVQALITEKQSLAIFVHCGAHCSNLVLKSVRESSWTIQEALLWVHELECLFNQSTKYRSMFVQIASGESFATLKPLCPTRKAVRAVLNQYPAVLESLEEMSQATSDSAAKACGLLERFQKGKTVLGLLMSLALMEPMEQLTTSLQGREQMIEAVTIVKKTLSAMRSEDKFKKNFQEALRLINEHDIEEISLPQKRCVPRQLDDGNSDPTFHRTEFYAAIDQLITELTDRFQQSGLQVFQDKSDMLATGIVNERSELESQSLAVQLAMF</sequence>
<evidence type="ECO:0000259" key="1">
    <source>
        <dbReference type="Pfam" id="PF14291"/>
    </source>
</evidence>
<dbReference type="STRING" id="7897.ENSLACP00000011410"/>
<feature type="domain" description="DUF4371" evidence="1">
    <location>
        <begin position="91"/>
        <end position="250"/>
    </location>
</feature>
<dbReference type="OMA" id="CQNEYLT"/>
<dbReference type="PANTHER" id="PTHR45749:SF28">
    <property type="entry name" value="ZINC FINGER MYM-TYPE PROTEIN 1-LIKE-RELATED"/>
    <property type="match status" value="1"/>
</dbReference>
<dbReference type="EMBL" id="AFYH01191233">
    <property type="status" value="NOT_ANNOTATED_CDS"/>
    <property type="molecule type" value="Genomic_DNA"/>
</dbReference>
<evidence type="ECO:0000313" key="2">
    <source>
        <dbReference type="Ensembl" id="ENSLACP00000011410.1"/>
    </source>
</evidence>
<evidence type="ECO:0000313" key="3">
    <source>
        <dbReference type="Proteomes" id="UP000008672"/>
    </source>
</evidence>
<protein>
    <recommendedName>
        <fullName evidence="1">DUF4371 domain-containing protein</fullName>
    </recommendedName>
</protein>